<dbReference type="KEGG" id="dosa:Os11g0197200"/>
<accession>A0A0P0XZT6</accession>
<reference evidence="2" key="2">
    <citation type="journal article" date="2008" name="Nucleic Acids Res.">
        <title>The rice annotation project database (RAP-DB): 2008 update.</title>
        <authorList>
            <consortium name="The rice annotation project (RAP)"/>
        </authorList>
    </citation>
    <scope>GENOME REANNOTATION</scope>
    <source>
        <strain evidence="2">cv. Nipponbare</strain>
    </source>
</reference>
<dbReference type="Gramene" id="Os11t0197200-01">
    <property type="protein sequence ID" value="Os11t0197200-01"/>
    <property type="gene ID" value="Os11g0197200"/>
</dbReference>
<reference evidence="1 2" key="1">
    <citation type="journal article" date="2005" name="Nature">
        <title>The map-based sequence of the rice genome.</title>
        <authorList>
            <consortium name="International rice genome sequencing project (IRGSP)"/>
            <person name="Matsumoto T."/>
            <person name="Wu J."/>
            <person name="Kanamori H."/>
            <person name="Katayose Y."/>
            <person name="Fujisawa M."/>
            <person name="Namiki N."/>
            <person name="Mizuno H."/>
            <person name="Yamamoto K."/>
            <person name="Antonio B.A."/>
            <person name="Baba T."/>
            <person name="Sakata K."/>
            <person name="Nagamura Y."/>
            <person name="Aoki H."/>
            <person name="Arikawa K."/>
            <person name="Arita K."/>
            <person name="Bito T."/>
            <person name="Chiden Y."/>
            <person name="Fujitsuka N."/>
            <person name="Fukunaka R."/>
            <person name="Hamada M."/>
            <person name="Harada C."/>
            <person name="Hayashi A."/>
            <person name="Hijishita S."/>
            <person name="Honda M."/>
            <person name="Hosokawa S."/>
            <person name="Ichikawa Y."/>
            <person name="Idonuma A."/>
            <person name="Iijima M."/>
            <person name="Ikeda M."/>
            <person name="Ikeno M."/>
            <person name="Ito K."/>
            <person name="Ito S."/>
            <person name="Ito T."/>
            <person name="Ito Y."/>
            <person name="Ito Y."/>
            <person name="Iwabuchi A."/>
            <person name="Kamiya K."/>
            <person name="Karasawa W."/>
            <person name="Kurita K."/>
            <person name="Katagiri S."/>
            <person name="Kikuta A."/>
            <person name="Kobayashi H."/>
            <person name="Kobayashi N."/>
            <person name="Machita K."/>
            <person name="Maehara T."/>
            <person name="Masukawa M."/>
            <person name="Mizubayashi T."/>
            <person name="Mukai Y."/>
            <person name="Nagasaki H."/>
            <person name="Nagata Y."/>
            <person name="Naito S."/>
            <person name="Nakashima M."/>
            <person name="Nakama Y."/>
            <person name="Nakamichi Y."/>
            <person name="Nakamura M."/>
            <person name="Meguro A."/>
            <person name="Negishi M."/>
            <person name="Ohta I."/>
            <person name="Ohta T."/>
            <person name="Okamoto M."/>
            <person name="Ono N."/>
            <person name="Saji S."/>
            <person name="Sakaguchi M."/>
            <person name="Sakai K."/>
            <person name="Shibata M."/>
            <person name="Shimokawa T."/>
            <person name="Song J."/>
            <person name="Takazaki Y."/>
            <person name="Terasawa K."/>
            <person name="Tsugane M."/>
            <person name="Tsuji K."/>
            <person name="Ueda S."/>
            <person name="Waki K."/>
            <person name="Yamagata H."/>
            <person name="Yamamoto M."/>
            <person name="Yamamoto S."/>
            <person name="Yamane H."/>
            <person name="Yoshiki S."/>
            <person name="Yoshihara R."/>
            <person name="Yukawa K."/>
            <person name="Zhong H."/>
            <person name="Yano M."/>
            <person name="Yuan Q."/>
            <person name="Ouyang S."/>
            <person name="Liu J."/>
            <person name="Jones K.M."/>
            <person name="Gansberger K."/>
            <person name="Moffat K."/>
            <person name="Hill J."/>
            <person name="Bera J."/>
            <person name="Fadrosh D."/>
            <person name="Jin S."/>
            <person name="Johri S."/>
            <person name="Kim M."/>
            <person name="Overton L."/>
            <person name="Reardon M."/>
            <person name="Tsitrin T."/>
            <person name="Vuong H."/>
            <person name="Weaver B."/>
            <person name="Ciecko A."/>
            <person name="Tallon L."/>
            <person name="Jackson J."/>
            <person name="Pai G."/>
            <person name="Aken S.V."/>
            <person name="Utterback T."/>
            <person name="Reidmuller S."/>
            <person name="Feldblyum T."/>
            <person name="Hsiao J."/>
            <person name="Zismann V."/>
            <person name="Iobst S."/>
            <person name="de Vazeille A.R."/>
            <person name="Buell C.R."/>
            <person name="Ying K."/>
            <person name="Li Y."/>
            <person name="Lu T."/>
            <person name="Huang Y."/>
            <person name="Zhao Q."/>
            <person name="Feng Q."/>
            <person name="Zhang L."/>
            <person name="Zhu J."/>
            <person name="Weng Q."/>
            <person name="Mu J."/>
            <person name="Lu Y."/>
            <person name="Fan D."/>
            <person name="Liu Y."/>
            <person name="Guan J."/>
            <person name="Zhang Y."/>
            <person name="Yu S."/>
            <person name="Liu X."/>
            <person name="Zhang Y."/>
            <person name="Hong G."/>
            <person name="Han B."/>
            <person name="Choisne N."/>
            <person name="Demange N."/>
            <person name="Orjeda G."/>
            <person name="Samain S."/>
            <person name="Cattolico L."/>
            <person name="Pelletier E."/>
            <person name="Couloux A."/>
            <person name="Segurens B."/>
            <person name="Wincker P."/>
            <person name="D'Hont A."/>
            <person name="Scarpelli C."/>
            <person name="Weissenbach J."/>
            <person name="Salanoubat M."/>
            <person name="Quetier F."/>
            <person name="Yu Y."/>
            <person name="Kim H.R."/>
            <person name="Rambo T."/>
            <person name="Currie J."/>
            <person name="Collura K."/>
            <person name="Luo M."/>
            <person name="Yang T."/>
            <person name="Ammiraju J.S.S."/>
            <person name="Engler F."/>
            <person name="Soderlund C."/>
            <person name="Wing R.A."/>
            <person name="Palmer L.E."/>
            <person name="de la Bastide M."/>
            <person name="Spiegel L."/>
            <person name="Nascimento L."/>
            <person name="Zutavern T."/>
            <person name="O'Shaughnessy A."/>
            <person name="Dike S."/>
            <person name="Dedhia N."/>
            <person name="Preston R."/>
            <person name="Balija V."/>
            <person name="McCombie W.R."/>
            <person name="Chow T."/>
            <person name="Chen H."/>
            <person name="Chung M."/>
            <person name="Chen C."/>
            <person name="Shaw J."/>
            <person name="Wu H."/>
            <person name="Hsiao K."/>
            <person name="Chao Y."/>
            <person name="Chu M."/>
            <person name="Cheng C."/>
            <person name="Hour A."/>
            <person name="Lee P."/>
            <person name="Lin S."/>
            <person name="Lin Y."/>
            <person name="Liou J."/>
            <person name="Liu S."/>
            <person name="Hsing Y."/>
            <person name="Raghuvanshi S."/>
            <person name="Mohanty A."/>
            <person name="Bharti A.K."/>
            <person name="Gaur A."/>
            <person name="Gupta V."/>
            <person name="Kumar D."/>
            <person name="Ravi V."/>
            <person name="Vij S."/>
            <person name="Kapur A."/>
            <person name="Khurana P."/>
            <person name="Khurana P."/>
            <person name="Khurana J.P."/>
            <person name="Tyagi A.K."/>
            <person name="Gaikwad K."/>
            <person name="Singh A."/>
            <person name="Dalal V."/>
            <person name="Srivastava S."/>
            <person name="Dixit A."/>
            <person name="Pal A.K."/>
            <person name="Ghazi I.A."/>
            <person name="Yadav M."/>
            <person name="Pandit A."/>
            <person name="Bhargava A."/>
            <person name="Sureshbabu K."/>
            <person name="Batra K."/>
            <person name="Sharma T.R."/>
            <person name="Mohapatra T."/>
            <person name="Singh N.K."/>
            <person name="Messing J."/>
            <person name="Nelson A.B."/>
            <person name="Fuks G."/>
            <person name="Kavchok S."/>
            <person name="Keizer G."/>
            <person name="Linton E."/>
            <person name="Llaca V."/>
            <person name="Song R."/>
            <person name="Tanyolac B."/>
            <person name="Young S."/>
            <person name="Ho-Il K."/>
            <person name="Hahn J.H."/>
            <person name="Sangsakoo G."/>
            <person name="Vanavichit A."/>
            <person name="de Mattos Luiz.A.T."/>
            <person name="Zimmer P.D."/>
            <person name="Malone G."/>
            <person name="Dellagostin O."/>
            <person name="de Oliveira A.C."/>
            <person name="Bevan M."/>
            <person name="Bancroft I."/>
            <person name="Minx P."/>
            <person name="Cordum H."/>
            <person name="Wilson R."/>
            <person name="Cheng Z."/>
            <person name="Jin W."/>
            <person name="Jiang J."/>
            <person name="Leong S.A."/>
            <person name="Iwama H."/>
            <person name="Gojobori T."/>
            <person name="Itoh T."/>
            <person name="Niimura Y."/>
            <person name="Fujii Y."/>
            <person name="Habara T."/>
            <person name="Sakai H."/>
            <person name="Sato Y."/>
            <person name="Wilson G."/>
            <person name="Kumar K."/>
            <person name="McCouch S."/>
            <person name="Juretic N."/>
            <person name="Hoen D."/>
            <person name="Wright S."/>
            <person name="Bruskiewich R."/>
            <person name="Bureau T."/>
            <person name="Miyao A."/>
            <person name="Hirochika H."/>
            <person name="Nishikawa T."/>
            <person name="Kadowaki K."/>
            <person name="Sugiura M."/>
            <person name="Burr B."/>
            <person name="Sasaki T."/>
        </authorList>
    </citation>
    <scope>NUCLEOTIDE SEQUENCE [LARGE SCALE GENOMIC DNA]</scope>
    <source>
        <strain evidence="2">cv. Nipponbare</strain>
    </source>
</reference>
<name>A0A0P0XZT6_ORYSJ</name>
<dbReference type="Proteomes" id="UP000000763">
    <property type="component" value="Chromosome 11"/>
</dbReference>
<evidence type="ECO:0000313" key="1">
    <source>
        <dbReference type="EMBL" id="BAF27791.1"/>
    </source>
</evidence>
<dbReference type="EMBL" id="AP008217">
    <property type="protein sequence ID" value="BAF27791.1"/>
    <property type="molecule type" value="Genomic_DNA"/>
</dbReference>
<dbReference type="SMR" id="A0A0P0XZT6"/>
<gene>
    <name evidence="1" type="ordered locus">Os11g0197200</name>
</gene>
<dbReference type="AlphaFoldDB" id="A0A0P0XZT6"/>
<protein>
    <submittedName>
        <fullName evidence="1">Os11g0197200 protein</fullName>
    </submittedName>
</protein>
<organism evidence="1 2">
    <name type="scientific">Oryza sativa subsp. japonica</name>
    <name type="common">Rice</name>
    <dbReference type="NCBI Taxonomy" id="39947"/>
    <lineage>
        <taxon>Eukaryota</taxon>
        <taxon>Viridiplantae</taxon>
        <taxon>Streptophyta</taxon>
        <taxon>Embryophyta</taxon>
        <taxon>Tracheophyta</taxon>
        <taxon>Spermatophyta</taxon>
        <taxon>Magnoliopsida</taxon>
        <taxon>Liliopsida</taxon>
        <taxon>Poales</taxon>
        <taxon>Poaceae</taxon>
        <taxon>BOP clade</taxon>
        <taxon>Oryzoideae</taxon>
        <taxon>Oryzeae</taxon>
        <taxon>Oryzinae</taxon>
        <taxon>Oryza</taxon>
        <taxon>Oryza sativa</taxon>
    </lineage>
</organism>
<proteinExistence type="predicted"/>
<evidence type="ECO:0000313" key="2">
    <source>
        <dbReference type="Proteomes" id="UP000000763"/>
    </source>
</evidence>
<sequence length="82" mass="9236">MALLTKPRISRMMFSCALFSCIGDFSVAAAIDTLRRKVRNSKHRLLLLAGARCRLITSMATSQFSLHSPRQLCRFKISTGYI</sequence>